<comment type="similarity">
    <text evidence="1">Belongs to the type-I restriction system S methylase family.</text>
</comment>
<name>A0ABX5AVF7_9MICO</name>
<protein>
    <recommendedName>
        <fullName evidence="5">Type I restriction modification DNA specificity domain-containing protein</fullName>
    </recommendedName>
</protein>
<dbReference type="EMBL" id="MPZN01000030">
    <property type="protein sequence ID" value="PPL18641.1"/>
    <property type="molecule type" value="Genomic_DNA"/>
</dbReference>
<feature type="domain" description="Type I restriction modification DNA specificity" evidence="5">
    <location>
        <begin position="13"/>
        <end position="189"/>
    </location>
</feature>
<evidence type="ECO:0000313" key="6">
    <source>
        <dbReference type="EMBL" id="PPL18641.1"/>
    </source>
</evidence>
<evidence type="ECO:0000313" key="7">
    <source>
        <dbReference type="Proteomes" id="UP000237755"/>
    </source>
</evidence>
<evidence type="ECO:0000256" key="2">
    <source>
        <dbReference type="ARBA" id="ARBA00022747"/>
    </source>
</evidence>
<feature type="coiled-coil region" evidence="4">
    <location>
        <begin position="170"/>
        <end position="201"/>
    </location>
</feature>
<dbReference type="Proteomes" id="UP000237755">
    <property type="component" value="Unassembled WGS sequence"/>
</dbReference>
<dbReference type="InterPro" id="IPR044946">
    <property type="entry name" value="Restrct_endonuc_typeI_TRD_sf"/>
</dbReference>
<accession>A0ABX5AVF7</accession>
<keyword evidence="4" id="KW-0175">Coiled coil</keyword>
<dbReference type="Pfam" id="PF01420">
    <property type="entry name" value="Methylase_S"/>
    <property type="match status" value="2"/>
</dbReference>
<proteinExistence type="inferred from homology"/>
<keyword evidence="3" id="KW-0238">DNA-binding</keyword>
<dbReference type="RefSeq" id="WP_104475534.1">
    <property type="nucleotide sequence ID" value="NZ_MPZN01000030.1"/>
</dbReference>
<gene>
    <name evidence="6" type="ORF">GY24_10205</name>
</gene>
<keyword evidence="7" id="KW-1185">Reference proteome</keyword>
<dbReference type="Gene3D" id="3.90.220.20">
    <property type="entry name" value="DNA methylase specificity domains"/>
    <property type="match status" value="2"/>
</dbReference>
<evidence type="ECO:0000256" key="3">
    <source>
        <dbReference type="ARBA" id="ARBA00023125"/>
    </source>
</evidence>
<organism evidence="6 7">
    <name type="scientific">Microterricola pindariensis</name>
    <dbReference type="NCBI Taxonomy" id="478010"/>
    <lineage>
        <taxon>Bacteria</taxon>
        <taxon>Bacillati</taxon>
        <taxon>Actinomycetota</taxon>
        <taxon>Actinomycetes</taxon>
        <taxon>Micrococcales</taxon>
        <taxon>Microbacteriaceae</taxon>
        <taxon>Microterricola</taxon>
    </lineage>
</organism>
<dbReference type="SUPFAM" id="SSF116734">
    <property type="entry name" value="DNA methylase specificity domain"/>
    <property type="match status" value="2"/>
</dbReference>
<dbReference type="InterPro" id="IPR052021">
    <property type="entry name" value="Type-I_RS_S_subunit"/>
</dbReference>
<keyword evidence="2" id="KW-0680">Restriction system</keyword>
<comment type="caution">
    <text evidence="6">The sequence shown here is derived from an EMBL/GenBank/DDBJ whole genome shotgun (WGS) entry which is preliminary data.</text>
</comment>
<dbReference type="InterPro" id="IPR000055">
    <property type="entry name" value="Restrct_endonuc_typeI_TRD"/>
</dbReference>
<dbReference type="PANTHER" id="PTHR30408:SF12">
    <property type="entry name" value="TYPE I RESTRICTION ENZYME MJAVIII SPECIFICITY SUBUNIT"/>
    <property type="match status" value="1"/>
</dbReference>
<feature type="domain" description="Type I restriction modification DNA specificity" evidence="5">
    <location>
        <begin position="217"/>
        <end position="384"/>
    </location>
</feature>
<dbReference type="CDD" id="cd17294">
    <property type="entry name" value="RMtype1_S_MmaC7ORF19P_TRD1-CR1_like"/>
    <property type="match status" value="2"/>
</dbReference>
<evidence type="ECO:0000256" key="1">
    <source>
        <dbReference type="ARBA" id="ARBA00010923"/>
    </source>
</evidence>
<reference evidence="6 7" key="1">
    <citation type="journal article" date="2008" name="Int. J. Syst. Evol. Microbiol.">
        <title>Leifsonia pindariensis sp. nov., isolated from the Pindari glacier of the Indian Himalayas, and emended description of the genus Leifsonia.</title>
        <authorList>
            <person name="Reddy G.S."/>
            <person name="Prabagaran S.R."/>
            <person name="Shivaji S."/>
        </authorList>
    </citation>
    <scope>NUCLEOTIDE SEQUENCE [LARGE SCALE GENOMIC DNA]</scope>
    <source>
        <strain evidence="6 7">PON 10</strain>
    </source>
</reference>
<dbReference type="PANTHER" id="PTHR30408">
    <property type="entry name" value="TYPE-1 RESTRICTION ENZYME ECOKI SPECIFICITY PROTEIN"/>
    <property type="match status" value="1"/>
</dbReference>
<sequence>MSRVDDLIAELCPSGVPFRTLAETAEVSSGATPSKTVAAYWTDGTIPWLSSGEVNKGTIYEADTFITQAGYDSCSTKIVSSGSVVMALAGQGKTRGMVARTRLDCCTNQSLASIVPKSELDSDFLFYFLKTQYSRLRDVSSGDGTRGGLNLQMIRAYTVPVPPLEVQREIVRILDQYTQLEAELEAELEARRRQYEHYRTEVFAFPEDGGVRWSSLGSISAKVSSGGTPSSGRDAYYGGHIPWLRTQEVDFGSVDSTSMSITEEGLRNSSAKWIPKHCVIVAMYGATAAKVAINEIPLTTNQACCNLQIDPEQAEHRYVFYWIASQYQRLKNLGEGSQSNLNARKVKDFPIPVPSLDEQRKIVRLLDKFDALVNDLSFGLPAELLARRKQYEYYRDKLLTFEEAAA</sequence>
<evidence type="ECO:0000256" key="4">
    <source>
        <dbReference type="SAM" id="Coils"/>
    </source>
</evidence>
<evidence type="ECO:0000259" key="5">
    <source>
        <dbReference type="Pfam" id="PF01420"/>
    </source>
</evidence>